<accession>A0A0S1X882</accession>
<dbReference type="RefSeq" id="WP_056933045.1">
    <property type="nucleotide sequence ID" value="NZ_CP013050.1"/>
</dbReference>
<dbReference type="AlphaFoldDB" id="A0A0S1X882"/>
<name>A0A0S1X882_THEBA</name>
<evidence type="ECO:0000313" key="2">
    <source>
        <dbReference type="Proteomes" id="UP000066042"/>
    </source>
</evidence>
<protein>
    <submittedName>
        <fullName evidence="1">Uncharacterized protein</fullName>
    </submittedName>
</protein>
<gene>
    <name evidence="1" type="ORF">TBCH5v1_0022</name>
</gene>
<organism evidence="1 2">
    <name type="scientific">Thermococcus barophilus</name>
    <dbReference type="NCBI Taxonomy" id="55802"/>
    <lineage>
        <taxon>Archaea</taxon>
        <taxon>Methanobacteriati</taxon>
        <taxon>Methanobacteriota</taxon>
        <taxon>Thermococci</taxon>
        <taxon>Thermococcales</taxon>
        <taxon>Thermococcaceae</taxon>
        <taxon>Thermococcus</taxon>
    </lineage>
</organism>
<evidence type="ECO:0000313" key="1">
    <source>
        <dbReference type="EMBL" id="ALM74002.1"/>
    </source>
</evidence>
<dbReference type="Proteomes" id="UP000066042">
    <property type="component" value="Chromosome"/>
</dbReference>
<proteinExistence type="predicted"/>
<dbReference type="EMBL" id="CP013050">
    <property type="protein sequence ID" value="ALM74002.1"/>
    <property type="molecule type" value="Genomic_DNA"/>
</dbReference>
<reference evidence="1 2" key="1">
    <citation type="journal article" date="2016" name="Genome Announc.">
        <title>Complete genome sequence of the hyperthermophilic and piezophilic archaeon Thermococcus barophilus Ch5, capable of growth at the expense of hydrogenogenesis from carbon monoxide and formate.</title>
        <authorList>
            <person name="Oger P."/>
            <person name="Sokolova T.G."/>
            <person name="Kozhevnikova D.A."/>
            <person name="Taranov E.A."/>
            <person name="Vannier P."/>
            <person name="Lee H.S."/>
            <person name="Kwon K.K."/>
            <person name="Kang S.G."/>
            <person name="Lee J.H."/>
            <person name="Bonch-Osmolovskaya E.A."/>
            <person name="Lebedinsky A.V."/>
        </authorList>
    </citation>
    <scope>NUCLEOTIDE SEQUENCE [LARGE SCALE GENOMIC DNA]</scope>
    <source>
        <strain evidence="2">Ch5</strain>
    </source>
</reference>
<sequence length="401" mass="46492">MGREETIALQDWAKEHEIWKKESWAPFLRDLEKLYTMLRNFYEFHEWLKETFANKRISFLPEGLKDSARLIIAGGGDADNAFARMMYNLFGVKVAGAGNYEGSIKFYERMGDRARILVGKKILGISDDEFKKALLMLEGLISHFKQEHESLEEFKMHRENFAEWVRAEDPELVKHLNDFLNFAVNMLEPTNPYVMFIRYFNVAPLGLVIDFLECDFECVKSLAELLGAKVYNDELEKIQAITEESISESFWILSSYDTPTYSVGGKILRLFGEHGTLHRIIRTIYPGIDDKFKELWMQRFNSLIELAGSGKWSLPKELEVFIGKGEYGYWIKNVCEGDILAILLVKSNLYTFKDITGIDKMSYQNYLESVSLTSYRPPHCFWISYFGTFGGSFSIIRNKLP</sequence>
<dbReference type="GeneID" id="26135323"/>
<dbReference type="PATRIC" id="fig|55802.8.peg.21"/>